<proteinExistence type="predicted"/>
<sequence>MAKPRFNSVKQVQPLIDKYFKECWQPKMDKVIKKESLNKKSRELRPEDYEFIPILDKNGKEELEQVIPYTTTGLALALGLCSRTELWRYEMMKHKTLDIKVKQDIANAIKRAKMIILNALEELIMTSHTPAGAIFMGKARHKMIEEEKRLGLKINIKQDIRYSIEQVPKLANPVLINGEVRDAIDKP</sequence>
<accession>A0A6H1ZJM4</accession>
<name>A0A6H1ZJM4_9ZZZZ</name>
<dbReference type="EMBL" id="MT144602">
    <property type="protein sequence ID" value="QJH94596.1"/>
    <property type="molecule type" value="Genomic_DNA"/>
</dbReference>
<organism evidence="1">
    <name type="scientific">viral metagenome</name>
    <dbReference type="NCBI Taxonomy" id="1070528"/>
    <lineage>
        <taxon>unclassified sequences</taxon>
        <taxon>metagenomes</taxon>
        <taxon>organismal metagenomes</taxon>
    </lineage>
</organism>
<dbReference type="Gene3D" id="1.10.132.80">
    <property type="match status" value="1"/>
</dbReference>
<evidence type="ECO:0000313" key="1">
    <source>
        <dbReference type="EMBL" id="QJA47672.1"/>
    </source>
</evidence>
<dbReference type="EMBL" id="MT144053">
    <property type="protein sequence ID" value="QJA47672.1"/>
    <property type="molecule type" value="Genomic_DNA"/>
</dbReference>
<protein>
    <submittedName>
        <fullName evidence="1">Putative terminase small subunit</fullName>
    </submittedName>
</protein>
<dbReference type="AlphaFoldDB" id="A0A6H1ZJM4"/>
<gene>
    <name evidence="1" type="ORF">TM448A00720_0001</name>
    <name evidence="2" type="ORF">TM448B00242_0070</name>
</gene>
<reference evidence="1" key="1">
    <citation type="submission" date="2020-03" db="EMBL/GenBank/DDBJ databases">
        <title>The deep terrestrial virosphere.</title>
        <authorList>
            <person name="Holmfeldt K."/>
            <person name="Nilsson E."/>
            <person name="Simone D."/>
            <person name="Lopez-Fernandez M."/>
            <person name="Wu X."/>
            <person name="de Brujin I."/>
            <person name="Lundin D."/>
            <person name="Andersson A."/>
            <person name="Bertilsson S."/>
            <person name="Dopson M."/>
        </authorList>
    </citation>
    <scope>NUCLEOTIDE SEQUENCE</scope>
    <source>
        <strain evidence="1">TM448A00720</strain>
        <strain evidence="2">TM448B00242</strain>
    </source>
</reference>
<evidence type="ECO:0000313" key="2">
    <source>
        <dbReference type="EMBL" id="QJH94596.1"/>
    </source>
</evidence>